<gene>
    <name evidence="1" type="ORF">Amon02_000645200</name>
</gene>
<keyword evidence="2" id="KW-1185">Reference proteome</keyword>
<reference evidence="1" key="1">
    <citation type="submission" date="2023-04" db="EMBL/GenBank/DDBJ databases">
        <title>Ambrosiozyma monospora NBRC 10751.</title>
        <authorList>
            <person name="Ichikawa N."/>
            <person name="Sato H."/>
            <person name="Tonouchi N."/>
        </authorList>
    </citation>
    <scope>NUCLEOTIDE SEQUENCE</scope>
    <source>
        <strain evidence="1">NBRC 10751</strain>
    </source>
</reference>
<dbReference type="Proteomes" id="UP001165064">
    <property type="component" value="Unassembled WGS sequence"/>
</dbReference>
<protein>
    <submittedName>
        <fullName evidence="1">Unnamed protein product</fullName>
    </submittedName>
</protein>
<sequence>MPQFVFSKWQVVPGDPLDADAFIPVLKRVPINFIARDFTIKTRKRKGLSDEPTLKKYVDIETWHKLESTGLFS</sequence>
<evidence type="ECO:0000313" key="1">
    <source>
        <dbReference type="EMBL" id="GME83857.1"/>
    </source>
</evidence>
<organism evidence="1 2">
    <name type="scientific">Ambrosiozyma monospora</name>
    <name type="common">Yeast</name>
    <name type="synonym">Endomycopsis monosporus</name>
    <dbReference type="NCBI Taxonomy" id="43982"/>
    <lineage>
        <taxon>Eukaryota</taxon>
        <taxon>Fungi</taxon>
        <taxon>Dikarya</taxon>
        <taxon>Ascomycota</taxon>
        <taxon>Saccharomycotina</taxon>
        <taxon>Pichiomycetes</taxon>
        <taxon>Pichiales</taxon>
        <taxon>Pichiaceae</taxon>
        <taxon>Ambrosiozyma</taxon>
    </lineage>
</organism>
<accession>A0ACB5TAW1</accession>
<name>A0ACB5TAW1_AMBMO</name>
<comment type="caution">
    <text evidence="1">The sequence shown here is derived from an EMBL/GenBank/DDBJ whole genome shotgun (WGS) entry which is preliminary data.</text>
</comment>
<proteinExistence type="predicted"/>
<evidence type="ECO:0000313" key="2">
    <source>
        <dbReference type="Proteomes" id="UP001165064"/>
    </source>
</evidence>
<dbReference type="EMBL" id="BSXS01005040">
    <property type="protein sequence ID" value="GME83857.1"/>
    <property type="molecule type" value="Genomic_DNA"/>
</dbReference>